<dbReference type="Proteomes" id="UP000298416">
    <property type="component" value="Unassembled WGS sequence"/>
</dbReference>
<gene>
    <name evidence="1" type="ORF">SASPL_142468</name>
</gene>
<keyword evidence="2" id="KW-1185">Reference proteome</keyword>
<sequence>MSKLQSTSTVLSSFLSDDGRQTLVLDSTIFQPTSPSLLRMSDQRIKSSVFLFDHNLLQYFWGYFCLCSHFWTVNRCITMAGSIPKMGILRKVLTFS</sequence>
<reference evidence="1" key="2">
    <citation type="submission" date="2020-08" db="EMBL/GenBank/DDBJ databases">
        <title>Plant Genome Project.</title>
        <authorList>
            <person name="Zhang R.-G."/>
        </authorList>
    </citation>
    <scope>NUCLEOTIDE SEQUENCE</scope>
    <source>
        <strain evidence="1">Huo1</strain>
        <tissue evidence="1">Leaf</tissue>
    </source>
</reference>
<evidence type="ECO:0000313" key="1">
    <source>
        <dbReference type="EMBL" id="KAG6396320.1"/>
    </source>
</evidence>
<organism evidence="1">
    <name type="scientific">Salvia splendens</name>
    <name type="common">Scarlet sage</name>
    <dbReference type="NCBI Taxonomy" id="180675"/>
    <lineage>
        <taxon>Eukaryota</taxon>
        <taxon>Viridiplantae</taxon>
        <taxon>Streptophyta</taxon>
        <taxon>Embryophyta</taxon>
        <taxon>Tracheophyta</taxon>
        <taxon>Spermatophyta</taxon>
        <taxon>Magnoliopsida</taxon>
        <taxon>eudicotyledons</taxon>
        <taxon>Gunneridae</taxon>
        <taxon>Pentapetalae</taxon>
        <taxon>asterids</taxon>
        <taxon>lamiids</taxon>
        <taxon>Lamiales</taxon>
        <taxon>Lamiaceae</taxon>
        <taxon>Nepetoideae</taxon>
        <taxon>Mentheae</taxon>
        <taxon>Salviinae</taxon>
        <taxon>Salvia</taxon>
        <taxon>Salvia subgen. Calosphace</taxon>
        <taxon>core Calosphace</taxon>
    </lineage>
</organism>
<name>A0A8X8WKQ7_SALSN</name>
<evidence type="ECO:0000313" key="2">
    <source>
        <dbReference type="Proteomes" id="UP000298416"/>
    </source>
</evidence>
<comment type="caution">
    <text evidence="1">The sequence shown here is derived from an EMBL/GenBank/DDBJ whole genome shotgun (WGS) entry which is preliminary data.</text>
</comment>
<reference evidence="1" key="1">
    <citation type="submission" date="2018-01" db="EMBL/GenBank/DDBJ databases">
        <authorList>
            <person name="Mao J.F."/>
        </authorList>
    </citation>
    <scope>NUCLEOTIDE SEQUENCE</scope>
    <source>
        <strain evidence="1">Huo1</strain>
        <tissue evidence="1">Leaf</tissue>
    </source>
</reference>
<dbReference type="EMBL" id="PNBA02000016">
    <property type="protein sequence ID" value="KAG6396320.1"/>
    <property type="molecule type" value="Genomic_DNA"/>
</dbReference>
<dbReference type="AlphaFoldDB" id="A0A8X8WKQ7"/>
<protein>
    <submittedName>
        <fullName evidence="1">Uncharacterized protein</fullName>
    </submittedName>
</protein>
<proteinExistence type="predicted"/>
<accession>A0A8X8WKQ7</accession>